<sequence length="42" mass="4739">MSDTLVSIKDIFSMLLTNLKTLEALLVFTIELILNVNNDNID</sequence>
<dbReference type="AlphaFoldDB" id="A0A0K2T2V8"/>
<organism evidence="1">
    <name type="scientific">Lepeophtheirus salmonis</name>
    <name type="common">Salmon louse</name>
    <name type="synonym">Caligus salmonis</name>
    <dbReference type="NCBI Taxonomy" id="72036"/>
    <lineage>
        <taxon>Eukaryota</taxon>
        <taxon>Metazoa</taxon>
        <taxon>Ecdysozoa</taxon>
        <taxon>Arthropoda</taxon>
        <taxon>Crustacea</taxon>
        <taxon>Multicrustacea</taxon>
        <taxon>Hexanauplia</taxon>
        <taxon>Copepoda</taxon>
        <taxon>Siphonostomatoida</taxon>
        <taxon>Caligidae</taxon>
        <taxon>Lepeophtheirus</taxon>
    </lineage>
</organism>
<reference evidence="1" key="1">
    <citation type="submission" date="2014-05" db="EMBL/GenBank/DDBJ databases">
        <authorList>
            <person name="Chronopoulou M."/>
        </authorList>
    </citation>
    <scope>NUCLEOTIDE SEQUENCE</scope>
    <source>
        <tissue evidence="1">Whole organism</tissue>
    </source>
</reference>
<name>A0A0K2T2V8_LEPSM</name>
<accession>A0A0K2T2V8</accession>
<evidence type="ECO:0000313" key="1">
    <source>
        <dbReference type="EMBL" id="CDW19786.1"/>
    </source>
</evidence>
<proteinExistence type="predicted"/>
<dbReference type="EMBL" id="HACA01002425">
    <property type="protein sequence ID" value="CDW19786.1"/>
    <property type="molecule type" value="Transcribed_RNA"/>
</dbReference>
<protein>
    <submittedName>
        <fullName evidence="1">Uncharacterized protein</fullName>
    </submittedName>
</protein>